<feature type="region of interest" description="Disordered" evidence="1">
    <location>
        <begin position="1"/>
        <end position="147"/>
    </location>
</feature>
<accession>A0A9K3CVX0</accession>
<feature type="compositionally biased region" description="Polar residues" evidence="1">
    <location>
        <begin position="779"/>
        <end position="789"/>
    </location>
</feature>
<dbReference type="EMBL" id="BDIP01001115">
    <property type="protein sequence ID" value="GIQ83616.1"/>
    <property type="molecule type" value="Genomic_DNA"/>
</dbReference>
<feature type="compositionally biased region" description="Low complexity" evidence="1">
    <location>
        <begin position="667"/>
        <end position="680"/>
    </location>
</feature>
<dbReference type="PANTHER" id="PTHR13585:SF19">
    <property type="entry name" value="ZINC FINGER CCCH DOMAIN-CONTAINING PROTEIN 13"/>
    <property type="match status" value="1"/>
</dbReference>
<organism evidence="2 3">
    <name type="scientific">Kipferlia bialata</name>
    <dbReference type="NCBI Taxonomy" id="797122"/>
    <lineage>
        <taxon>Eukaryota</taxon>
        <taxon>Metamonada</taxon>
        <taxon>Carpediemonas-like organisms</taxon>
        <taxon>Kipferlia</taxon>
    </lineage>
</organism>
<comment type="caution">
    <text evidence="2">The sequence shown here is derived from an EMBL/GenBank/DDBJ whole genome shotgun (WGS) entry which is preliminary data.</text>
</comment>
<keyword evidence="3" id="KW-1185">Reference proteome</keyword>
<feature type="compositionally biased region" description="Basic and acidic residues" evidence="1">
    <location>
        <begin position="464"/>
        <end position="477"/>
    </location>
</feature>
<feature type="non-terminal residue" evidence="2">
    <location>
        <position position="1"/>
    </location>
</feature>
<evidence type="ECO:0000256" key="1">
    <source>
        <dbReference type="SAM" id="MobiDB-lite"/>
    </source>
</evidence>
<feature type="compositionally biased region" description="Basic and acidic residues" evidence="1">
    <location>
        <begin position="369"/>
        <end position="395"/>
    </location>
</feature>
<evidence type="ECO:0000313" key="2">
    <source>
        <dbReference type="EMBL" id="GIQ83616.1"/>
    </source>
</evidence>
<feature type="compositionally biased region" description="Basic and acidic residues" evidence="1">
    <location>
        <begin position="532"/>
        <end position="574"/>
    </location>
</feature>
<evidence type="ECO:0000313" key="3">
    <source>
        <dbReference type="Proteomes" id="UP000265618"/>
    </source>
</evidence>
<reference evidence="2 3" key="1">
    <citation type="journal article" date="2018" name="PLoS ONE">
        <title>The draft genome of Kipferlia bialata reveals reductive genome evolution in fornicate parasites.</title>
        <authorList>
            <person name="Tanifuji G."/>
            <person name="Takabayashi S."/>
            <person name="Kume K."/>
            <person name="Takagi M."/>
            <person name="Nakayama T."/>
            <person name="Kamikawa R."/>
            <person name="Inagaki Y."/>
            <person name="Hashimoto T."/>
        </authorList>
    </citation>
    <scope>NUCLEOTIDE SEQUENCE [LARGE SCALE GENOMIC DNA]</scope>
    <source>
        <strain evidence="2">NY0173</strain>
    </source>
</reference>
<feature type="region of interest" description="Disordered" evidence="1">
    <location>
        <begin position="514"/>
        <end position="795"/>
    </location>
</feature>
<feature type="compositionally biased region" description="Basic and acidic residues" evidence="1">
    <location>
        <begin position="598"/>
        <end position="639"/>
    </location>
</feature>
<dbReference type="InterPro" id="IPR052824">
    <property type="entry name" value="m6A_RNA_Methylation_Regulator"/>
</dbReference>
<feature type="compositionally biased region" description="Basic residues" evidence="1">
    <location>
        <begin position="67"/>
        <end position="82"/>
    </location>
</feature>
<feature type="compositionally biased region" description="Basic and acidic residues" evidence="1">
    <location>
        <begin position="83"/>
        <end position="103"/>
    </location>
</feature>
<gene>
    <name evidence="2" type="ORF">KIPB_004966</name>
</gene>
<feature type="region of interest" description="Disordered" evidence="1">
    <location>
        <begin position="421"/>
        <end position="498"/>
    </location>
</feature>
<sequence>KLIPGSPLRLIGARAKPPRSGPSLSYSVCEMKGYGNTLCSSEYDGMALPTVEEGEGKRERERERERSKSKKRKGHSRSSSRTGHRDRDRDREREREPEEESTKSQDPLTSRPGRMVYPQSTHSHSSHHKRHGRSHSHAPPPSPPIFTPGLGLVPPFVGVSPQGRVCGVGAVVGQGMAGVEWQGVGSALLPLDTDTLSPTYTASVSSIRVAYPEETSMQSVRDTLIANARAAIGQPRARLNCTINDMWVRVGVHNGLGWVGTPVAVPMRREKDRDRERGRGRDREKEGLCLVPDTKEIDRLRDAAGVDIADDLAVLMGVPCAPGVCILADVCVSAGVVGPSDVVLSEDVPVSLGWCALPVTAQQPQQHQIPRDTHSDDEGSDSYRDSDRDRDRDRPPSGPAATPYPLDSFCCRLTTSGVPAPFGLRPLTVPLDQEAEEDMDRTSRSRPGSRADHGRPSSRTRGRRDRDRDSEEGADSDREGEESSDTPPSALPSSVEYAVPRLTVSVAYARTEAAEAVPLPDPEGSASLADSGHSERSSDDGKGEDRDRDRERDRDGKRERDRDRDRDRERERSSSKGRSRSRRHSRRGSTIPEEDDGERERDRERERQKEREREETLERERDLEEKREREREREREDSKRHRHRHRHRDSEPPSPDSKETTPDGVEPPSHLSAPSSPPVSDSGLGYSPVTVMAQFDVQGGEGEGESKEKETPFEPSAELAPQQKGGRAPHEASSPLPPSVPHRQSGLPTPAPLDHLVSVPLAHRHIPTPGDQRPPMPHSLSSAPTPSQGQGEGERENWLALRVDTDTLISPHLRCRLVVTGDGAEGVSFSKVILSVEEGPGESMLLPFPPSLLHTVHDATLYIEDTTLGMPCTLCRGTVQSLASPAATIVCHSVYASADAYLTASSTLQTVDSRRSVSVSLELVALPLTGPSPLPPPINGGHLLATPPTPTLDALSAYLGLVREGREAMQTQGERSYTDTVAAYRQCVLGLRPDLVVGVRDGETVTIPHHFGSYPATLVVPSPVLGLLTHMGVKVTPSPVLATSSAPSPYIDCQASITLAEPETQLTLKYDTTVGVTPQLGSEGSGSVLIPFGKGLCVEVVTQPHSLYFRCPSTATCSLLRYGGGGGSRESWVQTSPSSNGLSNPLGDGSAGVQMPQVFATSCVPAQVSVTMLRDMATAGVGAGAGGMGTNTKGQDMLGTTLGKAKGTALELSVSMPRQVLNSLDTSTKGWASIEGIQYYVTPGTLTDIVLIPTPVDIRDSVTNALLSSVVVVFVHCPSLSLSLAAGETLSLGTLSPPTPLPPTLPLSRFNLSPPIPGSITDPSLLCPVRPGTYASMLRHIREEDGRVYVAAYNVVLAVSAPRSVSHRYPVSLKAGVASKKKLPKFSFSTEPLSVDVSHPELLSVSFAPEPSGDGSGWVAKITLNFKAQTLLNLKTSCYLFVRGPNYQVLDSYCLALTYKAA</sequence>
<feature type="compositionally biased region" description="Basic and acidic residues" evidence="1">
    <location>
        <begin position="54"/>
        <end position="66"/>
    </location>
</feature>
<feature type="compositionally biased region" description="Basic and acidic residues" evidence="1">
    <location>
        <begin position="648"/>
        <end position="661"/>
    </location>
</feature>
<dbReference type="Proteomes" id="UP000265618">
    <property type="component" value="Unassembled WGS sequence"/>
</dbReference>
<feature type="region of interest" description="Disordered" evidence="1">
    <location>
        <begin position="361"/>
        <end position="406"/>
    </location>
</feature>
<feature type="compositionally biased region" description="Basic residues" evidence="1">
    <location>
        <begin position="575"/>
        <end position="587"/>
    </location>
</feature>
<proteinExistence type="predicted"/>
<dbReference type="PANTHER" id="PTHR13585">
    <property type="entry name" value="CHASCON, ISOFORM D-RELATED"/>
    <property type="match status" value="1"/>
</dbReference>
<name>A0A9K3CVX0_9EUKA</name>
<protein>
    <submittedName>
        <fullName evidence="2">Uncharacterized protein</fullName>
    </submittedName>
</protein>
<feature type="compositionally biased region" description="Basic residues" evidence="1">
    <location>
        <begin position="124"/>
        <end position="136"/>
    </location>
</feature>